<gene>
    <name evidence="2" type="ordered locus">RPA4058</name>
    <name evidence="3" type="ORF">TX73_021025</name>
</gene>
<dbReference type="STRING" id="258594.RPA4058"/>
<dbReference type="eggNOG" id="COG1216">
    <property type="taxonomic scope" value="Bacteria"/>
</dbReference>
<reference evidence="3" key="1">
    <citation type="submission" date="2003-07" db="EMBL/GenBank/DDBJ databases">
        <authorList>
            <consortium name="Rhodopseudomonas genome consortium"/>
            <person name="Larimer F."/>
            <person name="Harwood C."/>
        </authorList>
    </citation>
    <scope>NUCLEOTIDE SEQUENCE</scope>
    <source>
        <strain evidence="3">CGA009</strain>
    </source>
</reference>
<dbReference type="Gene3D" id="3.90.550.10">
    <property type="entry name" value="Spore Coat Polysaccharide Biosynthesis Protein SpsA, Chain A"/>
    <property type="match status" value="1"/>
</dbReference>
<dbReference type="GO" id="GO:0016758">
    <property type="term" value="F:hexosyltransferase activity"/>
    <property type="evidence" value="ECO:0007669"/>
    <property type="project" value="UniProtKB-ARBA"/>
</dbReference>
<dbReference type="PANTHER" id="PTHR22916:SF3">
    <property type="entry name" value="UDP-GLCNAC:BETAGAL BETA-1,3-N-ACETYLGLUCOSAMINYLTRANSFERASE-LIKE PROTEIN 1"/>
    <property type="match status" value="1"/>
</dbReference>
<dbReference type="GeneID" id="66895177"/>
<dbReference type="Proteomes" id="UP000001426">
    <property type="component" value="Chromosome"/>
</dbReference>
<evidence type="ECO:0000313" key="2">
    <source>
        <dbReference type="EMBL" id="CAE29499.1"/>
    </source>
</evidence>
<dbReference type="CAZy" id="GT2">
    <property type="family name" value="Glycosyltransferase Family 2"/>
</dbReference>
<dbReference type="KEGG" id="rpa:TX73_021025"/>
<feature type="domain" description="Glycosyltransferase 2-like" evidence="1">
    <location>
        <begin position="8"/>
        <end position="138"/>
    </location>
</feature>
<dbReference type="InterPro" id="IPR029044">
    <property type="entry name" value="Nucleotide-diphossugar_trans"/>
</dbReference>
<reference evidence="3" key="3">
    <citation type="submission" date="2022-12" db="EMBL/GenBank/DDBJ databases">
        <title>Complete genome sequence of Rhodopseudomonas palustris CGA0092 and corrections to the R. palustris CGA009 genome sequence.</title>
        <authorList>
            <person name="Mazny B.R."/>
            <person name="Sheff O.F."/>
            <person name="LaSarre B."/>
            <person name="McKinlay A."/>
            <person name="McKinlay J.B."/>
        </authorList>
    </citation>
    <scope>NUCLEOTIDE SEQUENCE</scope>
    <source>
        <strain evidence="3">CGA009</strain>
    </source>
</reference>
<reference evidence="2 4" key="2">
    <citation type="journal article" date="2004" name="Nat. Biotechnol.">
        <title>Complete genome sequence of the metabolically versatile photosynthetic bacterium Rhodopseudomonas palustris.</title>
        <authorList>
            <person name="Larimer F.W."/>
            <person name="Chain P."/>
            <person name="Hauser L."/>
            <person name="Lamerdin J."/>
            <person name="Malfatti S."/>
            <person name="Do L."/>
            <person name="Land M.L."/>
            <person name="Pelletier D.A."/>
            <person name="Beatty J.T."/>
            <person name="Lang A.S."/>
            <person name="Tabita F.R."/>
            <person name="Gibson J.L."/>
            <person name="Hanson T.E."/>
            <person name="Bobst C."/>
            <person name="Torres J.L."/>
            <person name="Peres C."/>
            <person name="Harrison F.H."/>
            <person name="Gibson J."/>
            <person name="Harwood C.S."/>
        </authorList>
    </citation>
    <scope>NUCLEOTIDE SEQUENCE [LARGE SCALE GENOMIC DNA]</scope>
    <source>
        <strain evidence="4">ATCC BAA-98 / CGA009</strain>
        <strain evidence="2">CGA009</strain>
    </source>
</reference>
<dbReference type="EMBL" id="CP116810">
    <property type="protein sequence ID" value="WCL94245.1"/>
    <property type="molecule type" value="Genomic_DNA"/>
</dbReference>
<organism evidence="2">
    <name type="scientific">Rhodopseudomonas palustris (strain ATCC BAA-98 / CGA009)</name>
    <dbReference type="NCBI Taxonomy" id="258594"/>
    <lineage>
        <taxon>Bacteria</taxon>
        <taxon>Pseudomonadati</taxon>
        <taxon>Pseudomonadota</taxon>
        <taxon>Alphaproteobacteria</taxon>
        <taxon>Hyphomicrobiales</taxon>
        <taxon>Nitrobacteraceae</taxon>
        <taxon>Rhodopseudomonas</taxon>
    </lineage>
</organism>
<name>Q6N2J2_RHOPA</name>
<keyword evidence="2" id="KW-0808">Transferase</keyword>
<dbReference type="InterPro" id="IPR001173">
    <property type="entry name" value="Glyco_trans_2-like"/>
</dbReference>
<protein>
    <submittedName>
        <fullName evidence="2">Glycosyl transferase, family 2:Mitochondrial substrate carrier</fullName>
    </submittedName>
    <submittedName>
        <fullName evidence="3">Glycosyltransferase family 2 protein</fullName>
    </submittedName>
</protein>
<dbReference type="PANTHER" id="PTHR22916">
    <property type="entry name" value="GLYCOSYLTRANSFERASE"/>
    <property type="match status" value="1"/>
</dbReference>
<sequence>MVDHPLLTVAIPTWNRGDYLEQTLAQLAREARTIDHELLEVIVSDNASGDRTPTVVAEAQAVLEIRSVRNSENIGSDANIAQCFNLARGDYVLILGDDDLLIDGCLAWLLDVLARRTFGVICLRAYGFDGDFRREYPGDGGGAIEFKSPSDFFVAVNSRITLISSNVLQKALIPEIDARSFCGGNLVQVHLALEIGLKAPANLYVESYKIACKRNNSGGYDFTRVFVSEFGRILDQYRAKGLSESAVRGIEDKMLFSYLPYYFLRQRLRSKTGERLPTDEVRARLGGRPLFWVWVYPILALPRPLAIGWGSLVTALGRIGSGDLRRGVRFLCNRVLQGREARYPV</sequence>
<dbReference type="SUPFAM" id="SSF53448">
    <property type="entry name" value="Nucleotide-diphospho-sugar transferases"/>
    <property type="match status" value="1"/>
</dbReference>
<dbReference type="RefSeq" id="WP_011159593.1">
    <property type="nucleotide sequence ID" value="NZ_CP116810.1"/>
</dbReference>
<dbReference type="Pfam" id="PF00535">
    <property type="entry name" value="Glycos_transf_2"/>
    <property type="match status" value="1"/>
</dbReference>
<evidence type="ECO:0000313" key="4">
    <source>
        <dbReference type="Proteomes" id="UP000001426"/>
    </source>
</evidence>
<dbReference type="HOGENOM" id="CLU_760603_0_0_5"/>
<dbReference type="CDD" id="cd00761">
    <property type="entry name" value="Glyco_tranf_GTA_type"/>
    <property type="match status" value="1"/>
</dbReference>
<dbReference type="AlphaFoldDB" id="Q6N2J2"/>
<accession>Q6N2J2</accession>
<evidence type="ECO:0000259" key="1">
    <source>
        <dbReference type="Pfam" id="PF00535"/>
    </source>
</evidence>
<proteinExistence type="predicted"/>
<evidence type="ECO:0000313" key="3">
    <source>
        <dbReference type="EMBL" id="WCL94245.1"/>
    </source>
</evidence>
<keyword evidence="4" id="KW-1185">Reference proteome</keyword>
<dbReference type="EMBL" id="BX572606">
    <property type="protein sequence ID" value="CAE29499.1"/>
    <property type="molecule type" value="Genomic_DNA"/>
</dbReference>